<evidence type="ECO:0000256" key="1">
    <source>
        <dbReference type="SAM" id="SignalP"/>
    </source>
</evidence>
<organism evidence="2 3">
    <name type="scientific">Andreprevotia lacus DSM 23236</name>
    <dbReference type="NCBI Taxonomy" id="1121001"/>
    <lineage>
        <taxon>Bacteria</taxon>
        <taxon>Pseudomonadati</taxon>
        <taxon>Pseudomonadota</taxon>
        <taxon>Betaproteobacteria</taxon>
        <taxon>Neisseriales</taxon>
        <taxon>Chitinibacteraceae</taxon>
        <taxon>Andreprevotia</taxon>
    </lineage>
</organism>
<dbReference type="SUPFAM" id="SSF51055">
    <property type="entry name" value="Carbohydrate binding domain"/>
    <property type="match status" value="1"/>
</dbReference>
<dbReference type="Gene3D" id="2.60.120.200">
    <property type="match status" value="1"/>
</dbReference>
<feature type="chain" id="PRO_5012393449" description="GH16 domain-containing protein" evidence="1">
    <location>
        <begin position="26"/>
        <end position="326"/>
    </location>
</feature>
<dbReference type="EMBL" id="FWXD01000016">
    <property type="protein sequence ID" value="SMC27304.1"/>
    <property type="molecule type" value="Genomic_DNA"/>
</dbReference>
<sequence length="326" mass="35650">MNLAAKMSACITVSLALLGSAQALATTLNWSGYQWTVSNRTGGPGPNNFDDRNAWVDSNGYLHLKVANRNGVWSSAEIRLANPALSHFGLYQFHYLGNPAQLDKNLVLGFFHYPTADVGPDGTNEIDIEFSRWGQDSNPLGNWTVWHMVPNQYTSHRFELADPAGKSTHRYSWQPDSVDYQAIAGHVDAYSSGPLIAKWSMLPSDPAATKAGPGSTEYGCRSLIPAQCIAQKPQQFMINFWQFQGRVPSNGQEAEVVLTDFTYIPNGQLPAASCQVNAWDVRTSYPIGAYVRYGNTIYKAIYPSIATPPISKAAVNPWQAAAAPAC</sequence>
<evidence type="ECO:0008006" key="4">
    <source>
        <dbReference type="Google" id="ProtNLM"/>
    </source>
</evidence>
<dbReference type="Proteomes" id="UP000192761">
    <property type="component" value="Unassembled WGS sequence"/>
</dbReference>
<dbReference type="GO" id="GO:0030246">
    <property type="term" value="F:carbohydrate binding"/>
    <property type="evidence" value="ECO:0007669"/>
    <property type="project" value="InterPro"/>
</dbReference>
<dbReference type="RefSeq" id="WP_139798851.1">
    <property type="nucleotide sequence ID" value="NZ_FWXD01000016.1"/>
</dbReference>
<dbReference type="GO" id="GO:0005975">
    <property type="term" value="P:carbohydrate metabolic process"/>
    <property type="evidence" value="ECO:0007669"/>
    <property type="project" value="InterPro"/>
</dbReference>
<keyword evidence="3" id="KW-1185">Reference proteome</keyword>
<keyword evidence="1" id="KW-0732">Signal</keyword>
<dbReference type="OrthoDB" id="370098at2"/>
<dbReference type="AlphaFoldDB" id="A0A1W1XTW2"/>
<evidence type="ECO:0000313" key="2">
    <source>
        <dbReference type="EMBL" id="SMC27304.1"/>
    </source>
</evidence>
<name>A0A1W1XTW2_9NEIS</name>
<gene>
    <name evidence="2" type="ORF">SAMN02745857_02801</name>
</gene>
<dbReference type="STRING" id="1121001.SAMN02745857_02801"/>
<proteinExistence type="predicted"/>
<dbReference type="InterPro" id="IPR013320">
    <property type="entry name" value="ConA-like_dom_sf"/>
</dbReference>
<dbReference type="InterPro" id="IPR036573">
    <property type="entry name" value="CBM_sf_5/12"/>
</dbReference>
<dbReference type="GO" id="GO:0005576">
    <property type="term" value="C:extracellular region"/>
    <property type="evidence" value="ECO:0007669"/>
    <property type="project" value="InterPro"/>
</dbReference>
<feature type="signal peptide" evidence="1">
    <location>
        <begin position="1"/>
        <end position="25"/>
    </location>
</feature>
<accession>A0A1W1XTW2</accession>
<protein>
    <recommendedName>
        <fullName evidence="4">GH16 domain-containing protein</fullName>
    </recommendedName>
</protein>
<evidence type="ECO:0000313" key="3">
    <source>
        <dbReference type="Proteomes" id="UP000192761"/>
    </source>
</evidence>
<reference evidence="2 3" key="1">
    <citation type="submission" date="2017-04" db="EMBL/GenBank/DDBJ databases">
        <authorList>
            <person name="Afonso C.L."/>
            <person name="Miller P.J."/>
            <person name="Scott M.A."/>
            <person name="Spackman E."/>
            <person name="Goraichik I."/>
            <person name="Dimitrov K.M."/>
            <person name="Suarez D.L."/>
            <person name="Swayne D.E."/>
        </authorList>
    </citation>
    <scope>NUCLEOTIDE SEQUENCE [LARGE SCALE GENOMIC DNA]</scope>
    <source>
        <strain evidence="2 3">DSM 23236</strain>
    </source>
</reference>
<dbReference type="SUPFAM" id="SSF49899">
    <property type="entry name" value="Concanavalin A-like lectins/glucanases"/>
    <property type="match status" value="1"/>
</dbReference>
<dbReference type="GO" id="GO:0004553">
    <property type="term" value="F:hydrolase activity, hydrolyzing O-glycosyl compounds"/>
    <property type="evidence" value="ECO:0007669"/>
    <property type="project" value="InterPro"/>
</dbReference>